<evidence type="ECO:0000256" key="3">
    <source>
        <dbReference type="ARBA" id="ARBA00022448"/>
    </source>
</evidence>
<dbReference type="AlphaFoldDB" id="A0A4U8UW81"/>
<feature type="transmembrane region" description="Helical" evidence="7">
    <location>
        <begin position="46"/>
        <end position="67"/>
    </location>
</feature>
<keyword evidence="3" id="KW-0813">Transport</keyword>
<dbReference type="STRING" id="34508.A0A4U8UW81"/>
<sequence>MIFIDSSAWVFGFFVITMISVAILNGANGVYQNSIYGVVADFPPSFTNAIILGNNLCGTFVTLISIFTMLVSKDPQWAAFFYFSVALLVIAACFVSFFMLGRFEFYVHFTEKARRKDTEHEQEEQEEEVISFQRYTEVLKQGWMQMFNVFCVFFVTLTIFPTIMADVKLYRPQGEKYDFFVPENFFAAVTCFLLFNVFATIGSTIANFVQWPNPQTLWIPVVARFALIPAFMFCNYRPLTRSWPVYIESEWIFISLGVVMSVTSGYFSSLGMMYAPRVVDPKNSRIAGMMAAFFLILGICCGILNTFFVSYFIDHLRH</sequence>
<evidence type="ECO:0000313" key="8">
    <source>
        <dbReference type="EMBL" id="TMS36407.1"/>
    </source>
</evidence>
<reference evidence="8 9" key="2">
    <citation type="journal article" date="2019" name="G3 (Bethesda)">
        <title>Hybrid Assembly of the Genome of the Entomopathogenic Nematode Steinernema carpocapsae Identifies the X-Chromosome.</title>
        <authorList>
            <person name="Serra L."/>
            <person name="Macchietto M."/>
            <person name="Macias-Munoz A."/>
            <person name="McGill C.J."/>
            <person name="Rodriguez I.M."/>
            <person name="Rodriguez B."/>
            <person name="Murad R."/>
            <person name="Mortazavi A."/>
        </authorList>
    </citation>
    <scope>NUCLEOTIDE SEQUENCE [LARGE SCALE GENOMIC DNA]</scope>
    <source>
        <strain evidence="8 9">ALL</strain>
    </source>
</reference>
<dbReference type="PANTHER" id="PTHR10332:SF80">
    <property type="entry name" value="EQUILIBRATIVE NUCLEOSIDE TRANSPORTER 2, ISOFORM A"/>
    <property type="match status" value="1"/>
</dbReference>
<feature type="transmembrane region" description="Helical" evidence="7">
    <location>
        <begin position="185"/>
        <end position="205"/>
    </location>
</feature>
<feature type="transmembrane region" description="Helical" evidence="7">
    <location>
        <begin position="286"/>
        <end position="313"/>
    </location>
</feature>
<feature type="transmembrane region" description="Helical" evidence="7">
    <location>
        <begin position="7"/>
        <end position="26"/>
    </location>
</feature>
<comment type="caution">
    <text evidence="8">The sequence shown here is derived from an EMBL/GenBank/DDBJ whole genome shotgun (WGS) entry which is preliminary data.</text>
</comment>
<evidence type="ECO:0008006" key="10">
    <source>
        <dbReference type="Google" id="ProtNLM"/>
    </source>
</evidence>
<reference evidence="8 9" key="1">
    <citation type="journal article" date="2015" name="Genome Biol.">
        <title>Comparative genomics of Steinernema reveals deeply conserved gene regulatory networks.</title>
        <authorList>
            <person name="Dillman A.R."/>
            <person name="Macchietto M."/>
            <person name="Porter C.F."/>
            <person name="Rogers A."/>
            <person name="Williams B."/>
            <person name="Antoshechkin I."/>
            <person name="Lee M.M."/>
            <person name="Goodwin Z."/>
            <person name="Lu X."/>
            <person name="Lewis E.E."/>
            <person name="Goodrich-Blair H."/>
            <person name="Stock S.P."/>
            <person name="Adams B.J."/>
            <person name="Sternberg P.W."/>
            <person name="Mortazavi A."/>
        </authorList>
    </citation>
    <scope>NUCLEOTIDE SEQUENCE [LARGE SCALE GENOMIC DNA]</scope>
    <source>
        <strain evidence="8 9">ALL</strain>
    </source>
</reference>
<evidence type="ECO:0000256" key="2">
    <source>
        <dbReference type="ARBA" id="ARBA00007965"/>
    </source>
</evidence>
<dbReference type="GO" id="GO:0005886">
    <property type="term" value="C:plasma membrane"/>
    <property type="evidence" value="ECO:0007669"/>
    <property type="project" value="TreeGrafter"/>
</dbReference>
<dbReference type="PANTHER" id="PTHR10332">
    <property type="entry name" value="EQUILIBRATIVE NUCLEOSIDE TRANSPORTER"/>
    <property type="match status" value="1"/>
</dbReference>
<dbReference type="Pfam" id="PF01733">
    <property type="entry name" value="Nucleoside_tran"/>
    <property type="match status" value="1"/>
</dbReference>
<feature type="transmembrane region" description="Helical" evidence="7">
    <location>
        <begin position="143"/>
        <end position="164"/>
    </location>
</feature>
<evidence type="ECO:0000256" key="5">
    <source>
        <dbReference type="ARBA" id="ARBA00022989"/>
    </source>
</evidence>
<dbReference type="EMBL" id="CM016762">
    <property type="protein sequence ID" value="TMS36407.1"/>
    <property type="molecule type" value="Genomic_DNA"/>
</dbReference>
<feature type="transmembrane region" description="Helical" evidence="7">
    <location>
        <begin position="251"/>
        <end position="274"/>
    </location>
</feature>
<keyword evidence="4 7" id="KW-0812">Transmembrane</keyword>
<evidence type="ECO:0000256" key="7">
    <source>
        <dbReference type="SAM" id="Phobius"/>
    </source>
</evidence>
<dbReference type="OrthoDB" id="1856718at2759"/>
<feature type="transmembrane region" description="Helical" evidence="7">
    <location>
        <begin position="217"/>
        <end position="239"/>
    </location>
</feature>
<gene>
    <name evidence="8" type="ORF">L596_003579</name>
</gene>
<dbReference type="InterPro" id="IPR002259">
    <property type="entry name" value="Eqnu_transpt"/>
</dbReference>
<evidence type="ECO:0000256" key="4">
    <source>
        <dbReference type="ARBA" id="ARBA00022692"/>
    </source>
</evidence>
<keyword evidence="6 7" id="KW-0472">Membrane</keyword>
<organism evidence="8 9">
    <name type="scientific">Steinernema carpocapsae</name>
    <name type="common">Entomopathogenic nematode</name>
    <dbReference type="NCBI Taxonomy" id="34508"/>
    <lineage>
        <taxon>Eukaryota</taxon>
        <taxon>Metazoa</taxon>
        <taxon>Ecdysozoa</taxon>
        <taxon>Nematoda</taxon>
        <taxon>Chromadorea</taxon>
        <taxon>Rhabditida</taxon>
        <taxon>Tylenchina</taxon>
        <taxon>Panagrolaimomorpha</taxon>
        <taxon>Strongyloidoidea</taxon>
        <taxon>Steinernematidae</taxon>
        <taxon>Steinernema</taxon>
    </lineage>
</organism>
<evidence type="ECO:0000256" key="6">
    <source>
        <dbReference type="ARBA" id="ARBA00023136"/>
    </source>
</evidence>
<dbReference type="EMBL" id="AZBU02000001">
    <property type="protein sequence ID" value="TMS36407.1"/>
    <property type="molecule type" value="Genomic_DNA"/>
</dbReference>
<feature type="transmembrane region" description="Helical" evidence="7">
    <location>
        <begin position="79"/>
        <end position="100"/>
    </location>
</feature>
<comment type="subcellular location">
    <subcellularLocation>
        <location evidence="1">Membrane</location>
        <topology evidence="1">Multi-pass membrane protein</topology>
    </subcellularLocation>
</comment>
<dbReference type="PRINTS" id="PR01130">
    <property type="entry name" value="DERENTRNSPRT"/>
</dbReference>
<evidence type="ECO:0000313" key="9">
    <source>
        <dbReference type="Proteomes" id="UP000298663"/>
    </source>
</evidence>
<keyword evidence="9" id="KW-1185">Reference proteome</keyword>
<dbReference type="Proteomes" id="UP000298663">
    <property type="component" value="Chromosome X"/>
</dbReference>
<accession>A0A4U8UW81</accession>
<dbReference type="InterPro" id="IPR036259">
    <property type="entry name" value="MFS_trans_sf"/>
</dbReference>
<dbReference type="SUPFAM" id="SSF103473">
    <property type="entry name" value="MFS general substrate transporter"/>
    <property type="match status" value="1"/>
</dbReference>
<keyword evidence="5 7" id="KW-1133">Transmembrane helix</keyword>
<protein>
    <recommendedName>
        <fullName evidence="10">Equilibrative nucleoside transporter 1</fullName>
    </recommendedName>
</protein>
<evidence type="ECO:0000256" key="1">
    <source>
        <dbReference type="ARBA" id="ARBA00004141"/>
    </source>
</evidence>
<proteinExistence type="inferred from homology"/>
<dbReference type="GO" id="GO:0005337">
    <property type="term" value="F:nucleoside transmembrane transporter activity"/>
    <property type="evidence" value="ECO:0007669"/>
    <property type="project" value="InterPro"/>
</dbReference>
<name>A0A4U8UW81_STECR</name>
<comment type="similarity">
    <text evidence="2">Belongs to the SLC29A/ENT transporter (TC 2.A.57) family.</text>
</comment>